<gene>
    <name evidence="1" type="ORF">SAMN05661099_1680</name>
</gene>
<keyword evidence="2" id="KW-1185">Reference proteome</keyword>
<organism evidence="1 2">
    <name type="scientific">Daejeonella lutea</name>
    <dbReference type="NCBI Taxonomy" id="572036"/>
    <lineage>
        <taxon>Bacteria</taxon>
        <taxon>Pseudomonadati</taxon>
        <taxon>Bacteroidota</taxon>
        <taxon>Sphingobacteriia</taxon>
        <taxon>Sphingobacteriales</taxon>
        <taxon>Sphingobacteriaceae</taxon>
        <taxon>Daejeonella</taxon>
    </lineage>
</organism>
<name>A0A1T5BTJ3_9SPHI</name>
<evidence type="ECO:0000313" key="2">
    <source>
        <dbReference type="Proteomes" id="UP000189981"/>
    </source>
</evidence>
<sequence length="40" mass="4631">MLPCLINTILFECTKQQTKQVNFRGFGFKEARHGFEVSIV</sequence>
<dbReference type="AlphaFoldDB" id="A0A1T5BTJ3"/>
<dbReference type="EMBL" id="FUYR01000001">
    <property type="protein sequence ID" value="SKB50642.1"/>
    <property type="molecule type" value="Genomic_DNA"/>
</dbReference>
<evidence type="ECO:0000313" key="1">
    <source>
        <dbReference type="EMBL" id="SKB50642.1"/>
    </source>
</evidence>
<protein>
    <submittedName>
        <fullName evidence="1">Uncharacterized protein</fullName>
    </submittedName>
</protein>
<reference evidence="2" key="1">
    <citation type="submission" date="2017-02" db="EMBL/GenBank/DDBJ databases">
        <authorList>
            <person name="Varghese N."/>
            <person name="Submissions S."/>
        </authorList>
    </citation>
    <scope>NUCLEOTIDE SEQUENCE [LARGE SCALE GENOMIC DNA]</scope>
    <source>
        <strain evidence="2">DSM 22385</strain>
    </source>
</reference>
<dbReference type="Proteomes" id="UP000189981">
    <property type="component" value="Unassembled WGS sequence"/>
</dbReference>
<dbReference type="STRING" id="572036.SAMN05661099_1680"/>
<proteinExistence type="predicted"/>
<accession>A0A1T5BTJ3</accession>